<organism evidence="1">
    <name type="scientific">Vannella robusta</name>
    <dbReference type="NCBI Taxonomy" id="1487602"/>
    <lineage>
        <taxon>Eukaryota</taxon>
        <taxon>Amoebozoa</taxon>
        <taxon>Discosea</taxon>
        <taxon>Flabellinia</taxon>
        <taxon>Vannellidae</taxon>
        <taxon>Vannella</taxon>
    </lineage>
</organism>
<protein>
    <recommendedName>
        <fullName evidence="2">HIG1 domain-containing protein</fullName>
    </recommendedName>
</protein>
<gene>
    <name evidence="1" type="ORF">VSP0166_LOCUS14100</name>
</gene>
<evidence type="ECO:0000313" key="1">
    <source>
        <dbReference type="EMBL" id="CAE2232953.1"/>
    </source>
</evidence>
<reference evidence="1" key="1">
    <citation type="submission" date="2021-01" db="EMBL/GenBank/DDBJ databases">
        <authorList>
            <person name="Corre E."/>
            <person name="Pelletier E."/>
            <person name="Niang G."/>
            <person name="Scheremetjew M."/>
            <person name="Finn R."/>
            <person name="Kale V."/>
            <person name="Holt S."/>
            <person name="Cochrane G."/>
            <person name="Meng A."/>
            <person name="Brown T."/>
            <person name="Cohen L."/>
        </authorList>
    </citation>
    <scope>NUCLEOTIDE SEQUENCE</scope>
    <source>
        <strain evidence="1">DIVA3 518/3/11/1/6</strain>
    </source>
</reference>
<sequence length="129" mass="14602">MSVGSKIFTQGFAWGLIGAWYTAGAVSSYINHERHHKDDLSPTQENYFYNSLKRKTFIAVGGFVQMALYDKFSPTKGPTPLLVRRSRMILGATMLGVSLWEMYASYQDYQETKGATMSTKTQAEQDHEE</sequence>
<evidence type="ECO:0008006" key="2">
    <source>
        <dbReference type="Google" id="ProtNLM"/>
    </source>
</evidence>
<proteinExistence type="predicted"/>
<name>A0A7S4ILI5_9EUKA</name>
<dbReference type="AlphaFoldDB" id="A0A7S4ILI5"/>
<accession>A0A7S4ILI5</accession>
<dbReference type="EMBL" id="HBKP01019931">
    <property type="protein sequence ID" value="CAE2232953.1"/>
    <property type="molecule type" value="Transcribed_RNA"/>
</dbReference>